<evidence type="ECO:0000313" key="2">
    <source>
        <dbReference type="EMBL" id="CAG8717655.1"/>
    </source>
</evidence>
<organism evidence="2 3">
    <name type="scientific">Acaulospora morrowiae</name>
    <dbReference type="NCBI Taxonomy" id="94023"/>
    <lineage>
        <taxon>Eukaryota</taxon>
        <taxon>Fungi</taxon>
        <taxon>Fungi incertae sedis</taxon>
        <taxon>Mucoromycota</taxon>
        <taxon>Glomeromycotina</taxon>
        <taxon>Glomeromycetes</taxon>
        <taxon>Diversisporales</taxon>
        <taxon>Acaulosporaceae</taxon>
        <taxon>Acaulospora</taxon>
    </lineage>
</organism>
<proteinExistence type="predicted"/>
<keyword evidence="3" id="KW-1185">Reference proteome</keyword>
<dbReference type="OrthoDB" id="2013972at2759"/>
<reference evidence="2" key="1">
    <citation type="submission" date="2021-06" db="EMBL/GenBank/DDBJ databases">
        <authorList>
            <person name="Kallberg Y."/>
            <person name="Tangrot J."/>
            <person name="Rosling A."/>
        </authorList>
    </citation>
    <scope>NUCLEOTIDE SEQUENCE</scope>
    <source>
        <strain evidence="2">CL551</strain>
    </source>
</reference>
<dbReference type="PANTHER" id="PTHR43591">
    <property type="entry name" value="METHYLTRANSFERASE"/>
    <property type="match status" value="1"/>
</dbReference>
<dbReference type="CDD" id="cd02440">
    <property type="entry name" value="AdoMet_MTases"/>
    <property type="match status" value="1"/>
</dbReference>
<dbReference type="Pfam" id="PF08241">
    <property type="entry name" value="Methyltransf_11"/>
    <property type="match status" value="1"/>
</dbReference>
<feature type="domain" description="Methyltransferase type 11" evidence="1">
    <location>
        <begin position="44"/>
        <end position="157"/>
    </location>
</feature>
<dbReference type="AlphaFoldDB" id="A0A9N9I3B6"/>
<dbReference type="EMBL" id="CAJVPV010021356">
    <property type="protein sequence ID" value="CAG8717655.1"/>
    <property type="molecule type" value="Genomic_DNA"/>
</dbReference>
<dbReference type="PANTHER" id="PTHR43591:SF24">
    <property type="entry name" value="2-METHOXY-6-POLYPRENYL-1,4-BENZOQUINOL METHYLASE, MITOCHONDRIAL"/>
    <property type="match status" value="1"/>
</dbReference>
<sequence>EIFPINDKEIEREHLRHYIEREVFNGTFSSPVQDILETGWARVLDVNCGPGTWLFELSSDYPGCNYFGTNSSHTISLLNNGGKPFDVEFVDANLVKYDFKVCSDRENLNEQECGLPFLDNSFDFVSMKYSSREYTVSEWENTIIKELIRVLKPGGWLELTDFELTMDGGGPVLNKFLETKLKLLESFHLETDIIHNLPKIMEASGEFMNVQFEIKKFPLGKSSGKLGESGSTLYYETYKSILSYFAKHLGIKEKDINATVDKIKEEFDEYDVYKSAYRIFGQKQLEQRNDEMNGEINARTSDETGTD</sequence>
<dbReference type="SUPFAM" id="SSF53335">
    <property type="entry name" value="S-adenosyl-L-methionine-dependent methyltransferases"/>
    <property type="match status" value="1"/>
</dbReference>
<dbReference type="InterPro" id="IPR013216">
    <property type="entry name" value="Methyltransf_11"/>
</dbReference>
<evidence type="ECO:0000259" key="1">
    <source>
        <dbReference type="Pfam" id="PF08241"/>
    </source>
</evidence>
<dbReference type="InterPro" id="IPR029063">
    <property type="entry name" value="SAM-dependent_MTases_sf"/>
</dbReference>
<accession>A0A9N9I3B6</accession>
<comment type="caution">
    <text evidence="2">The sequence shown here is derived from an EMBL/GenBank/DDBJ whole genome shotgun (WGS) entry which is preliminary data.</text>
</comment>
<protein>
    <submittedName>
        <fullName evidence="2">5807_t:CDS:1</fullName>
    </submittedName>
</protein>
<dbReference type="Gene3D" id="3.40.50.150">
    <property type="entry name" value="Vaccinia Virus protein VP39"/>
    <property type="match status" value="1"/>
</dbReference>
<dbReference type="Proteomes" id="UP000789342">
    <property type="component" value="Unassembled WGS sequence"/>
</dbReference>
<dbReference type="GO" id="GO:0008757">
    <property type="term" value="F:S-adenosylmethionine-dependent methyltransferase activity"/>
    <property type="evidence" value="ECO:0007669"/>
    <property type="project" value="InterPro"/>
</dbReference>
<evidence type="ECO:0000313" key="3">
    <source>
        <dbReference type="Proteomes" id="UP000789342"/>
    </source>
</evidence>
<gene>
    <name evidence="2" type="ORF">AMORRO_LOCUS13126</name>
</gene>
<feature type="non-terminal residue" evidence="2">
    <location>
        <position position="307"/>
    </location>
</feature>
<name>A0A9N9I3B6_9GLOM</name>